<sequence length="1005" mass="114314">MSLIDTQPQYDTEGGDINGPQGRAHVKYLPNGKVMKVQKTRQRKILSCIYCHSKKIKCSRVQPICNNCSKLGIECKYFVNERVSRGGKKGAGQPGDATGLRHGSVSSSVDSATSPPLSPESKESTDTPEEERMVSDQSAPIEQIKSESGSNALDNSQFVTIQSDFFHQTITNPPSMTNLVAHMGPKQQVPTLNSISNITNNFFNNSFHPEEPFSLGLSSFVDSGNNGNVQQSNQNINSSNGKIPRQETSGNPVFLSNGGNIASNLFSSFIDNSAKKKRTVPPPPPPPPPPAATTTTAATTPPVANPPRDQSMSVSTNPGLHNSLNAYPSNPETTINYLYGTNTNYNNESLLVELSKHLPRTKERSFELIDRYVNSVHILLPLMSNLDTFLIEHNAFWNRRSKDNHSPDNMSESSSGSSGQSSLGGSYDGDLQFYTLYFPILYASTISEFEEYDNLLLNEDINSYLKAFNKICQYYNYPHGLKTIPLLLGNVIIQSTSPNPSTMEMSQIIRYAKFLHMHKDPTLTLRITDWKVVKFRRMLWWVIFGLDSLTSHNFCLPPVCKFDDFNVLMPLEEEPINDDPRCIDTKLNVGILSLNVKFKYDRILSELVYRLHGLTSDITSEDTELIKGMIVELFEYIHEGMAKIDNYYRVNPPSSMQELNLINFIKNHSWSYVDRALMLLHKKILLGSGGNEDKGAKSHTSSSGTGNDTVKKEQMDSMISRKVHSDLSLSQYEDTFGLVQEANIIANFDRATLSQLKFSQFDDFTYENLHNNLIPSILHNLNDFLKYNDFIKFGKYNWYVKRTIPLDSIILMFIVITVKFKYEFMTASELAIYVKLINKALFILNRKWFKNEKYKRMLSLANSTWEFMLKKYNIINIINQHNTLENSNGRVEFFDYQVSGYLNMNELFNVMEVPQPSLRGKSTKQLQNHMDSRIEKSELSGFFNNSLIPTKLYGMNHVRESELMQMKEKIYYDLRNNFVDINDYCAFYSSLENIIRELMDYINKP</sequence>
<feature type="domain" description="Zn(2)-C6 fungal-type" evidence="5">
    <location>
        <begin position="47"/>
        <end position="77"/>
    </location>
</feature>
<keyword evidence="3" id="KW-0539">Nucleus</keyword>
<dbReference type="InterPro" id="IPR007219">
    <property type="entry name" value="XnlR_reg_dom"/>
</dbReference>
<dbReference type="CDD" id="cd00067">
    <property type="entry name" value="GAL4"/>
    <property type="match status" value="1"/>
</dbReference>
<feature type="compositionally biased region" description="Basic and acidic residues" evidence="4">
    <location>
        <begin position="120"/>
        <end position="134"/>
    </location>
</feature>
<dbReference type="PANTHER" id="PTHR31001:SF88">
    <property type="entry name" value="TRANSCRIPTION FACTOR PDR3"/>
    <property type="match status" value="1"/>
</dbReference>
<feature type="region of interest" description="Disordered" evidence="4">
    <location>
        <begin position="1"/>
        <end position="23"/>
    </location>
</feature>
<accession>A0ABP0EJE0</accession>
<name>A0ABP0EJE0_9ASCO</name>
<organism evidence="6 7">
    <name type="scientific">[Candida] anglica</name>
    <dbReference type="NCBI Taxonomy" id="148631"/>
    <lineage>
        <taxon>Eukaryota</taxon>
        <taxon>Fungi</taxon>
        <taxon>Dikarya</taxon>
        <taxon>Ascomycota</taxon>
        <taxon>Saccharomycotina</taxon>
        <taxon>Pichiomycetes</taxon>
        <taxon>Debaryomycetaceae</taxon>
        <taxon>Kurtzmaniella</taxon>
    </lineage>
</organism>
<feature type="region of interest" description="Disordered" evidence="4">
    <location>
        <begin position="275"/>
        <end position="330"/>
    </location>
</feature>
<reference evidence="6 7" key="1">
    <citation type="submission" date="2024-01" db="EMBL/GenBank/DDBJ databases">
        <authorList>
            <consortium name="Genoscope - CEA"/>
            <person name="William W."/>
        </authorList>
    </citation>
    <scope>NUCLEOTIDE SEQUENCE [LARGE SCALE GENOMIC DNA]</scope>
    <source>
        <strain evidence="6 7">29B2s-10</strain>
    </source>
</reference>
<dbReference type="InterPro" id="IPR001138">
    <property type="entry name" value="Zn2Cys6_DnaBD"/>
</dbReference>
<evidence type="ECO:0000313" key="6">
    <source>
        <dbReference type="EMBL" id="CAK7913834.1"/>
    </source>
</evidence>
<feature type="region of interest" description="Disordered" evidence="4">
    <location>
        <begin position="225"/>
        <end position="251"/>
    </location>
</feature>
<gene>
    <name evidence="6" type="ORF">CAAN4_F13564</name>
</gene>
<feature type="region of interest" description="Disordered" evidence="4">
    <location>
        <begin position="402"/>
        <end position="423"/>
    </location>
</feature>
<dbReference type="EMBL" id="OZ004258">
    <property type="protein sequence ID" value="CAK7913834.1"/>
    <property type="molecule type" value="Genomic_DNA"/>
</dbReference>
<evidence type="ECO:0000256" key="4">
    <source>
        <dbReference type="SAM" id="MobiDB-lite"/>
    </source>
</evidence>
<feature type="region of interest" description="Disordered" evidence="4">
    <location>
        <begin position="85"/>
        <end position="139"/>
    </location>
</feature>
<protein>
    <recommendedName>
        <fullName evidence="5">Zn(2)-C6 fungal-type domain-containing protein</fullName>
    </recommendedName>
</protein>
<evidence type="ECO:0000256" key="1">
    <source>
        <dbReference type="ARBA" id="ARBA00004123"/>
    </source>
</evidence>
<dbReference type="SUPFAM" id="SSF57701">
    <property type="entry name" value="Zn2/Cys6 DNA-binding domain"/>
    <property type="match status" value="1"/>
</dbReference>
<dbReference type="PANTHER" id="PTHR31001">
    <property type="entry name" value="UNCHARACTERIZED TRANSCRIPTIONAL REGULATORY PROTEIN"/>
    <property type="match status" value="1"/>
</dbReference>
<dbReference type="InterPro" id="IPR036864">
    <property type="entry name" value="Zn2-C6_fun-type_DNA-bd_sf"/>
</dbReference>
<dbReference type="PROSITE" id="PS50048">
    <property type="entry name" value="ZN2_CY6_FUNGAL_2"/>
    <property type="match status" value="1"/>
</dbReference>
<dbReference type="SMART" id="SM00066">
    <property type="entry name" value="GAL4"/>
    <property type="match status" value="1"/>
</dbReference>
<feature type="region of interest" description="Disordered" evidence="4">
    <location>
        <begin position="690"/>
        <end position="710"/>
    </location>
</feature>
<keyword evidence="7" id="KW-1185">Reference proteome</keyword>
<evidence type="ECO:0000313" key="7">
    <source>
        <dbReference type="Proteomes" id="UP001497600"/>
    </source>
</evidence>
<dbReference type="CDD" id="cd12148">
    <property type="entry name" value="fungal_TF_MHR"/>
    <property type="match status" value="1"/>
</dbReference>
<keyword evidence="2" id="KW-0479">Metal-binding</keyword>
<feature type="compositionally biased region" description="Low complexity" evidence="4">
    <location>
        <begin position="411"/>
        <end position="423"/>
    </location>
</feature>
<feature type="compositionally biased region" description="Polar residues" evidence="4">
    <location>
        <begin position="1"/>
        <end position="10"/>
    </location>
</feature>
<dbReference type="Proteomes" id="UP001497600">
    <property type="component" value="Chromosome F"/>
</dbReference>
<feature type="compositionally biased region" description="Polar residues" evidence="4">
    <location>
        <begin position="308"/>
        <end position="330"/>
    </location>
</feature>
<dbReference type="SMART" id="SM00906">
    <property type="entry name" value="Fungal_trans"/>
    <property type="match status" value="1"/>
</dbReference>
<feature type="compositionally biased region" description="Low complexity" evidence="4">
    <location>
        <begin position="225"/>
        <end position="241"/>
    </location>
</feature>
<dbReference type="Gene3D" id="4.10.240.10">
    <property type="entry name" value="Zn(2)-C6 fungal-type DNA-binding domain"/>
    <property type="match status" value="1"/>
</dbReference>
<dbReference type="Pfam" id="PF00172">
    <property type="entry name" value="Zn_clus"/>
    <property type="match status" value="1"/>
</dbReference>
<comment type="subcellular location">
    <subcellularLocation>
        <location evidence="1">Nucleus</location>
    </subcellularLocation>
</comment>
<evidence type="ECO:0000259" key="5">
    <source>
        <dbReference type="PROSITE" id="PS50048"/>
    </source>
</evidence>
<feature type="compositionally biased region" description="Polar residues" evidence="4">
    <location>
        <begin position="698"/>
        <end position="708"/>
    </location>
</feature>
<dbReference type="PROSITE" id="PS00463">
    <property type="entry name" value="ZN2_CY6_FUNGAL_1"/>
    <property type="match status" value="1"/>
</dbReference>
<dbReference type="InterPro" id="IPR050613">
    <property type="entry name" value="Sec_Metabolite_Reg"/>
</dbReference>
<proteinExistence type="predicted"/>
<evidence type="ECO:0000256" key="2">
    <source>
        <dbReference type="ARBA" id="ARBA00022723"/>
    </source>
</evidence>
<evidence type="ECO:0000256" key="3">
    <source>
        <dbReference type="ARBA" id="ARBA00023242"/>
    </source>
</evidence>
<feature type="compositionally biased region" description="Low complexity" evidence="4">
    <location>
        <begin position="104"/>
        <end position="115"/>
    </location>
</feature>
<feature type="compositionally biased region" description="Low complexity" evidence="4">
    <location>
        <begin position="292"/>
        <end position="302"/>
    </location>
</feature>
<feature type="compositionally biased region" description="Pro residues" evidence="4">
    <location>
        <begin position="280"/>
        <end position="291"/>
    </location>
</feature>